<dbReference type="Proteomes" id="UP001219525">
    <property type="component" value="Unassembled WGS sequence"/>
</dbReference>
<reference evidence="1" key="1">
    <citation type="submission" date="2023-03" db="EMBL/GenBank/DDBJ databases">
        <title>Massive genome expansion in bonnet fungi (Mycena s.s.) driven by repeated elements and novel gene families across ecological guilds.</title>
        <authorList>
            <consortium name="Lawrence Berkeley National Laboratory"/>
            <person name="Harder C.B."/>
            <person name="Miyauchi S."/>
            <person name="Viragh M."/>
            <person name="Kuo A."/>
            <person name="Thoen E."/>
            <person name="Andreopoulos B."/>
            <person name="Lu D."/>
            <person name="Skrede I."/>
            <person name="Drula E."/>
            <person name="Henrissat B."/>
            <person name="Morin E."/>
            <person name="Kohler A."/>
            <person name="Barry K."/>
            <person name="LaButti K."/>
            <person name="Morin E."/>
            <person name="Salamov A."/>
            <person name="Lipzen A."/>
            <person name="Mereny Z."/>
            <person name="Hegedus B."/>
            <person name="Baldrian P."/>
            <person name="Stursova M."/>
            <person name="Weitz H."/>
            <person name="Taylor A."/>
            <person name="Grigoriev I.V."/>
            <person name="Nagy L.G."/>
            <person name="Martin F."/>
            <person name="Kauserud H."/>
        </authorList>
    </citation>
    <scope>NUCLEOTIDE SEQUENCE</scope>
    <source>
        <strain evidence="1">9144</strain>
    </source>
</reference>
<evidence type="ECO:0000313" key="2">
    <source>
        <dbReference type="Proteomes" id="UP001219525"/>
    </source>
</evidence>
<sequence length="302" mass="33597">MQQQSHDGGNGGRTVMVWTLFSLSLHPFGGILSPKWRRDGLAHDGNYRMGMSLADNFASNETVRVILMAEDPDLTHLNVFRTPIIWLTLSDFHFVGFSDIPEGKHSHAVAADAKPIFRHVVPPSIDRPSARLACFTLFWYKRNDLLSLIFGVSKQRRVEYVMLRSISCSSKALLYAAVRRTGPKKLAYLGFKIAPSASTASTDFTGDRCRQLKHGIVICSSKALLYAAVRRTGPKKLAYLGFKIAPSASTASTDFTGDRCRQLKHGIVRRTLAENLGLFGLQNRAVSKYCKYRLHGRPLPTA</sequence>
<protein>
    <submittedName>
        <fullName evidence="1">Uncharacterized protein</fullName>
    </submittedName>
</protein>
<dbReference type="AlphaFoldDB" id="A0AAD6UTB7"/>
<accession>A0AAD6UTB7</accession>
<name>A0AAD6UTB7_9AGAR</name>
<gene>
    <name evidence="1" type="ORF">GGX14DRAFT_404814</name>
</gene>
<evidence type="ECO:0000313" key="1">
    <source>
        <dbReference type="EMBL" id="KAJ7194186.1"/>
    </source>
</evidence>
<proteinExistence type="predicted"/>
<organism evidence="1 2">
    <name type="scientific">Mycena pura</name>
    <dbReference type="NCBI Taxonomy" id="153505"/>
    <lineage>
        <taxon>Eukaryota</taxon>
        <taxon>Fungi</taxon>
        <taxon>Dikarya</taxon>
        <taxon>Basidiomycota</taxon>
        <taxon>Agaricomycotina</taxon>
        <taxon>Agaricomycetes</taxon>
        <taxon>Agaricomycetidae</taxon>
        <taxon>Agaricales</taxon>
        <taxon>Marasmiineae</taxon>
        <taxon>Mycenaceae</taxon>
        <taxon>Mycena</taxon>
    </lineage>
</organism>
<dbReference type="EMBL" id="JARJCW010000100">
    <property type="protein sequence ID" value="KAJ7194186.1"/>
    <property type="molecule type" value="Genomic_DNA"/>
</dbReference>
<keyword evidence="2" id="KW-1185">Reference proteome</keyword>
<comment type="caution">
    <text evidence="1">The sequence shown here is derived from an EMBL/GenBank/DDBJ whole genome shotgun (WGS) entry which is preliminary data.</text>
</comment>